<protein>
    <submittedName>
        <fullName evidence="1">Uncharacterized protein</fullName>
    </submittedName>
</protein>
<dbReference type="OrthoDB" id="1954110at2"/>
<keyword evidence="2" id="KW-1185">Reference proteome</keyword>
<dbReference type="Pfam" id="PF03698">
    <property type="entry name" value="UPF0180"/>
    <property type="match status" value="1"/>
</dbReference>
<evidence type="ECO:0000313" key="2">
    <source>
        <dbReference type="Proteomes" id="UP000019482"/>
    </source>
</evidence>
<proteinExistence type="predicted"/>
<accession>W6N8Q7</accession>
<name>W6N8Q7_CLOTY</name>
<dbReference type="EMBL" id="CBXI010000034">
    <property type="protein sequence ID" value="CDL91844.1"/>
    <property type="molecule type" value="Genomic_DNA"/>
</dbReference>
<dbReference type="Proteomes" id="UP000019482">
    <property type="component" value="Unassembled WGS sequence"/>
</dbReference>
<dbReference type="AlphaFoldDB" id="W6N8Q7"/>
<dbReference type="GeneID" id="29420693"/>
<dbReference type="RefSeq" id="WP_017752010.1">
    <property type="nucleotide sequence ID" value="NZ_CBXI010000034.1"/>
</dbReference>
<sequence length="90" mass="10052">MKVYVSSELSQISDGLKKKGYNVISEKEDIFDAIICDLKDGGLNKLNMSNTIKFGKTIIIDVAGKNIEDIDNILYSKSYNNVINKITYSP</sequence>
<gene>
    <name evidence="1" type="ORF">CTDIVETGP_1914</name>
</gene>
<evidence type="ECO:0000313" key="1">
    <source>
        <dbReference type="EMBL" id="CDL91844.1"/>
    </source>
</evidence>
<reference evidence="1 2" key="1">
    <citation type="journal article" date="2015" name="Genome Announc.">
        <title>Draft Genome Sequence of Clostridium tyrobutyricum Strain DIVETGP, Isolated from Cow's Milk for Grana Padano Production.</title>
        <authorList>
            <person name="Soggiu A."/>
            <person name="Piras C."/>
            <person name="Gaiarsa S."/>
            <person name="Sassera D."/>
            <person name="Roncada P."/>
            <person name="Bendixen E."/>
            <person name="Brasca M."/>
            <person name="Bonizzi L."/>
        </authorList>
    </citation>
    <scope>NUCLEOTIDE SEQUENCE [LARGE SCALE GENOMIC DNA]</scope>
    <source>
        <strain evidence="1 2">DIVETGP</strain>
    </source>
</reference>
<comment type="caution">
    <text evidence="1">The sequence shown here is derived from an EMBL/GenBank/DDBJ whole genome shotgun (WGS) entry which is preliminary data.</text>
</comment>
<dbReference type="InterPro" id="IPR005370">
    <property type="entry name" value="UPF0180"/>
</dbReference>
<organism evidence="1 2">
    <name type="scientific">Clostridium tyrobutyricum DIVETGP</name>
    <dbReference type="NCBI Taxonomy" id="1408889"/>
    <lineage>
        <taxon>Bacteria</taxon>
        <taxon>Bacillati</taxon>
        <taxon>Bacillota</taxon>
        <taxon>Clostridia</taxon>
        <taxon>Eubacteriales</taxon>
        <taxon>Clostridiaceae</taxon>
        <taxon>Clostridium</taxon>
    </lineage>
</organism>